<reference evidence="3" key="1">
    <citation type="journal article" date="2024" name="IScience">
        <title>Strigolactones Initiate the Formation of Haustorium-like Structures in Castilleja.</title>
        <authorList>
            <person name="Buerger M."/>
            <person name="Peterson D."/>
            <person name="Chory J."/>
        </authorList>
    </citation>
    <scope>NUCLEOTIDE SEQUENCE [LARGE SCALE GENOMIC DNA]</scope>
</reference>
<feature type="transmembrane region" description="Helical" evidence="1">
    <location>
        <begin position="56"/>
        <end position="75"/>
    </location>
</feature>
<evidence type="ECO:0000313" key="2">
    <source>
        <dbReference type="EMBL" id="KAL3636127.1"/>
    </source>
</evidence>
<evidence type="ECO:0000313" key="3">
    <source>
        <dbReference type="Proteomes" id="UP001632038"/>
    </source>
</evidence>
<keyword evidence="1" id="KW-0472">Membrane</keyword>
<proteinExistence type="predicted"/>
<accession>A0ABD3D311</accession>
<keyword evidence="3" id="KW-1185">Reference proteome</keyword>
<keyword evidence="1" id="KW-1133">Transmembrane helix</keyword>
<gene>
    <name evidence="2" type="ORF">CASFOL_020674</name>
</gene>
<protein>
    <submittedName>
        <fullName evidence="2">Uncharacterized protein</fullName>
    </submittedName>
</protein>
<organism evidence="2 3">
    <name type="scientific">Castilleja foliolosa</name>
    <dbReference type="NCBI Taxonomy" id="1961234"/>
    <lineage>
        <taxon>Eukaryota</taxon>
        <taxon>Viridiplantae</taxon>
        <taxon>Streptophyta</taxon>
        <taxon>Embryophyta</taxon>
        <taxon>Tracheophyta</taxon>
        <taxon>Spermatophyta</taxon>
        <taxon>Magnoliopsida</taxon>
        <taxon>eudicotyledons</taxon>
        <taxon>Gunneridae</taxon>
        <taxon>Pentapetalae</taxon>
        <taxon>asterids</taxon>
        <taxon>lamiids</taxon>
        <taxon>Lamiales</taxon>
        <taxon>Orobanchaceae</taxon>
        <taxon>Pedicularideae</taxon>
        <taxon>Castillejinae</taxon>
        <taxon>Castilleja</taxon>
    </lineage>
</organism>
<dbReference type="EMBL" id="JAVIJP010000027">
    <property type="protein sequence ID" value="KAL3636127.1"/>
    <property type="molecule type" value="Genomic_DNA"/>
</dbReference>
<evidence type="ECO:0000256" key="1">
    <source>
        <dbReference type="SAM" id="Phobius"/>
    </source>
</evidence>
<feature type="transmembrane region" description="Helical" evidence="1">
    <location>
        <begin position="81"/>
        <end position="100"/>
    </location>
</feature>
<sequence>MATITDKKTDDEGAPFHFLSLWKDNLTTRECNMAVIQLFVVVWISRMPNTKKAKCVGISLQILVLLARIIIYLCGAFKGKWLISTYQLFCFLLASTILLFEIQRLAPIV</sequence>
<comment type="caution">
    <text evidence="2">The sequence shown here is derived from an EMBL/GenBank/DDBJ whole genome shotgun (WGS) entry which is preliminary data.</text>
</comment>
<keyword evidence="1" id="KW-0812">Transmembrane</keyword>
<name>A0ABD3D311_9LAMI</name>
<dbReference type="Proteomes" id="UP001632038">
    <property type="component" value="Unassembled WGS sequence"/>
</dbReference>
<dbReference type="AlphaFoldDB" id="A0ABD3D311"/>